<dbReference type="Pfam" id="PF06079">
    <property type="entry name" value="Apyrase"/>
    <property type="match status" value="1"/>
</dbReference>
<evidence type="ECO:0000313" key="7">
    <source>
        <dbReference type="EMBL" id="WAQ97484.1"/>
    </source>
</evidence>
<keyword evidence="6" id="KW-0812">Transmembrane</keyword>
<keyword evidence="2" id="KW-0479">Metal-binding</keyword>
<protein>
    <submittedName>
        <fullName evidence="7">CANT1-like protein</fullName>
    </submittedName>
</protein>
<organism evidence="7 8">
    <name type="scientific">Mya arenaria</name>
    <name type="common">Soft-shell clam</name>
    <dbReference type="NCBI Taxonomy" id="6604"/>
    <lineage>
        <taxon>Eukaryota</taxon>
        <taxon>Metazoa</taxon>
        <taxon>Spiralia</taxon>
        <taxon>Lophotrochozoa</taxon>
        <taxon>Mollusca</taxon>
        <taxon>Bivalvia</taxon>
        <taxon>Autobranchia</taxon>
        <taxon>Heteroconchia</taxon>
        <taxon>Euheterodonta</taxon>
        <taxon>Imparidentia</taxon>
        <taxon>Neoheterodontei</taxon>
        <taxon>Myida</taxon>
        <taxon>Myoidea</taxon>
        <taxon>Myidae</taxon>
        <taxon>Mya</taxon>
    </lineage>
</organism>
<keyword evidence="3" id="KW-0378">Hydrolase</keyword>
<dbReference type="SUPFAM" id="SSF101887">
    <property type="entry name" value="Apyrase"/>
    <property type="match status" value="1"/>
</dbReference>
<evidence type="ECO:0000256" key="1">
    <source>
        <dbReference type="ARBA" id="ARBA00001913"/>
    </source>
</evidence>
<dbReference type="PANTHER" id="PTHR13023">
    <property type="entry name" value="APYRASE"/>
    <property type="match status" value="1"/>
</dbReference>
<dbReference type="Gene3D" id="2.120.10.100">
    <property type="entry name" value="Apyrase"/>
    <property type="match status" value="1"/>
</dbReference>
<accession>A0ABY7DIH2</accession>
<keyword evidence="4" id="KW-0106">Calcium</keyword>
<evidence type="ECO:0000313" key="8">
    <source>
        <dbReference type="Proteomes" id="UP001164746"/>
    </source>
</evidence>
<comment type="similarity">
    <text evidence="5">Belongs to the apyrase family.</text>
</comment>
<evidence type="ECO:0000256" key="6">
    <source>
        <dbReference type="SAM" id="Phobius"/>
    </source>
</evidence>
<reference evidence="7" key="1">
    <citation type="submission" date="2022-11" db="EMBL/GenBank/DDBJ databases">
        <title>Centuries of genome instability and evolution in soft-shell clam transmissible cancer (bioRxiv).</title>
        <authorList>
            <person name="Hart S.F.M."/>
            <person name="Yonemitsu M.A."/>
            <person name="Giersch R.M."/>
            <person name="Beal B.F."/>
            <person name="Arriagada G."/>
            <person name="Davis B.W."/>
            <person name="Ostrander E.A."/>
            <person name="Goff S.P."/>
            <person name="Metzger M.J."/>
        </authorList>
    </citation>
    <scope>NUCLEOTIDE SEQUENCE</scope>
    <source>
        <strain evidence="7">MELC-2E11</strain>
        <tissue evidence="7">Siphon/mantle</tissue>
    </source>
</reference>
<dbReference type="InterPro" id="IPR036258">
    <property type="entry name" value="Apyrase_sf"/>
</dbReference>
<comment type="cofactor">
    <cofactor evidence="1">
        <name>Ca(2+)</name>
        <dbReference type="ChEBI" id="CHEBI:29108"/>
    </cofactor>
</comment>
<dbReference type="EMBL" id="CP111013">
    <property type="protein sequence ID" value="WAQ97484.1"/>
    <property type="molecule type" value="Genomic_DNA"/>
</dbReference>
<proteinExistence type="inferred from homology"/>
<dbReference type="PANTHER" id="PTHR13023:SF3">
    <property type="entry name" value="SOLUBLE CALCIUM-ACTIVATED NUCLEOTIDASE 1"/>
    <property type="match status" value="1"/>
</dbReference>
<evidence type="ECO:0000256" key="3">
    <source>
        <dbReference type="ARBA" id="ARBA00022801"/>
    </source>
</evidence>
<keyword evidence="8" id="KW-1185">Reference proteome</keyword>
<evidence type="ECO:0000256" key="2">
    <source>
        <dbReference type="ARBA" id="ARBA00022723"/>
    </source>
</evidence>
<name>A0ABY7DIH2_MYAAR</name>
<feature type="transmembrane region" description="Helical" evidence="6">
    <location>
        <begin position="61"/>
        <end position="80"/>
    </location>
</feature>
<dbReference type="Proteomes" id="UP001164746">
    <property type="component" value="Chromosome 2"/>
</dbReference>
<evidence type="ECO:0000256" key="4">
    <source>
        <dbReference type="ARBA" id="ARBA00022837"/>
    </source>
</evidence>
<keyword evidence="6" id="KW-1133">Transmembrane helix</keyword>
<gene>
    <name evidence="7" type="ORF">MAR_030174</name>
</gene>
<keyword evidence="6" id="KW-0472">Membrane</keyword>
<dbReference type="InterPro" id="IPR009283">
    <property type="entry name" value="Apyrase"/>
</dbReference>
<evidence type="ECO:0000256" key="5">
    <source>
        <dbReference type="ARBA" id="ARBA00025738"/>
    </source>
</evidence>
<sequence>MILLSFLKRHLLRKMLHKSQSYSAPRNSTQNQFTVNDWMAAIRSPTQYRVGNARLQMKPRFMAYALVLFIAVVILLIYFIPSSKKGRFGLNCDSQIMSSESDHTIYDYSYPLTPPVKTHSGTQYRIAIVTDLDTDSKHPDKSNTWISYLKYGNLTISDDNTKIAVQFDKTVTLTSKVSEGGRGMELSELIVFNGKLYTVDDRTGIIYEIDDNKVIPRYILTDGDGSAAKGFKCEWATVKDNRLYVGGLGKEWTTGDGEVVNTNPQWVKSIGVMGDIQHHDWKDNYNALREKMGMNLPGYMIHESAVWSSVHQRWFFMPRRASRLRYDENADEKRATNLMFTATEDFKNIEVSAVGKLNPTHGFSSFKFVPGTNHNVIVALKSEEDGANKATYIMVFDVEGNILYEEMKIGDAKFEGIEFV</sequence>